<dbReference type="AlphaFoldDB" id="A0A7R8V3C4"/>
<keyword evidence="6" id="KW-1185">Reference proteome</keyword>
<dbReference type="Proteomes" id="UP000594454">
    <property type="component" value="Chromosome 6"/>
</dbReference>
<dbReference type="InterPro" id="IPR028271">
    <property type="entry name" value="RAMAC"/>
</dbReference>
<dbReference type="OrthoDB" id="5875297at2759"/>
<feature type="compositionally biased region" description="Basic residues" evidence="4">
    <location>
        <begin position="105"/>
        <end position="118"/>
    </location>
</feature>
<sequence length="230" mass="25699">MVDPNRKINRLTDKDIEFLDECEEEFKDRFTETDEEFMRHCRKEVPPVPIIDPWSARKFDSPDNRRRGGGGRGGGAGGFRDNNRNFHNDRRGGGRGYHSGGYGRFQHRGRHNHYHHDRKPYSRNDAASISSAGPKNCISIIKLCNWIPREYQKIILGNKIVGGNVIHVNSDCGQICKLSHGRFGASGALERFQGGGAANVEFEGGRNSSVKFVSFAISTSAAIAFYGELL</sequence>
<accession>A0A7R8V3C4</accession>
<protein>
    <submittedName>
        <fullName evidence="5">Uncharacterized protein</fullName>
    </submittedName>
</protein>
<feature type="compositionally biased region" description="Basic and acidic residues" evidence="4">
    <location>
        <begin position="81"/>
        <end position="92"/>
    </location>
</feature>
<comment type="similarity">
    <text evidence="3">Belongs to the RAM family.</text>
</comment>
<dbReference type="GO" id="GO:0106005">
    <property type="term" value="P:RNA 5'-cap (guanine-N7)-methylation"/>
    <property type="evidence" value="ECO:0007669"/>
    <property type="project" value="InterPro"/>
</dbReference>
<dbReference type="InParanoid" id="A0A7R8V3C4"/>
<evidence type="ECO:0000256" key="4">
    <source>
        <dbReference type="SAM" id="MobiDB-lite"/>
    </source>
</evidence>
<comment type="subcellular location">
    <subcellularLocation>
        <location evidence="1">Nucleus</location>
    </subcellularLocation>
</comment>
<dbReference type="GO" id="GO:0031533">
    <property type="term" value="C:mRNA capping enzyme complex"/>
    <property type="evidence" value="ECO:0007669"/>
    <property type="project" value="InterPro"/>
</dbReference>
<reference evidence="5 6" key="1">
    <citation type="submission" date="2020-11" db="EMBL/GenBank/DDBJ databases">
        <authorList>
            <person name="Wallbank WR R."/>
            <person name="Pardo Diaz C."/>
            <person name="Kozak K."/>
            <person name="Martin S."/>
            <person name="Jiggins C."/>
            <person name="Moest M."/>
            <person name="Warren A I."/>
            <person name="Generalovic N T."/>
            <person name="Byers J.R.P. K."/>
            <person name="Montejo-Kovacevich G."/>
            <person name="Yen C E."/>
        </authorList>
    </citation>
    <scope>NUCLEOTIDE SEQUENCE [LARGE SCALE GENOMIC DNA]</scope>
</reference>
<dbReference type="Pfam" id="PF15320">
    <property type="entry name" value="RAM"/>
    <property type="match status" value="1"/>
</dbReference>
<gene>
    <name evidence="5" type="ORF">HERILL_LOCUS14520</name>
</gene>
<name>A0A7R8V3C4_HERIL</name>
<feature type="compositionally biased region" description="Gly residues" evidence="4">
    <location>
        <begin position="94"/>
        <end position="103"/>
    </location>
</feature>
<proteinExistence type="inferred from homology"/>
<organism evidence="5 6">
    <name type="scientific">Hermetia illucens</name>
    <name type="common">Black soldier fly</name>
    <dbReference type="NCBI Taxonomy" id="343691"/>
    <lineage>
        <taxon>Eukaryota</taxon>
        <taxon>Metazoa</taxon>
        <taxon>Ecdysozoa</taxon>
        <taxon>Arthropoda</taxon>
        <taxon>Hexapoda</taxon>
        <taxon>Insecta</taxon>
        <taxon>Pterygota</taxon>
        <taxon>Neoptera</taxon>
        <taxon>Endopterygota</taxon>
        <taxon>Diptera</taxon>
        <taxon>Brachycera</taxon>
        <taxon>Stratiomyomorpha</taxon>
        <taxon>Stratiomyidae</taxon>
        <taxon>Hermetiinae</taxon>
        <taxon>Hermetia</taxon>
    </lineage>
</organism>
<dbReference type="GO" id="GO:0003723">
    <property type="term" value="F:RNA binding"/>
    <property type="evidence" value="ECO:0007669"/>
    <property type="project" value="InterPro"/>
</dbReference>
<evidence type="ECO:0000256" key="3">
    <source>
        <dbReference type="ARBA" id="ARBA00034716"/>
    </source>
</evidence>
<dbReference type="PANTHER" id="PTHR48168">
    <property type="entry name" value="RNA GUANINE-7 METHYLTRANSFERASE-ACTIVATING SUBUNIT-LIKE (PSEUDOGENE)-RELATED"/>
    <property type="match status" value="1"/>
</dbReference>
<feature type="compositionally biased region" description="Basic and acidic residues" evidence="4">
    <location>
        <begin position="55"/>
        <end position="66"/>
    </location>
</feature>
<evidence type="ECO:0000256" key="2">
    <source>
        <dbReference type="ARBA" id="ARBA00023242"/>
    </source>
</evidence>
<dbReference type="EMBL" id="LR899014">
    <property type="protein sequence ID" value="CAD7092135.1"/>
    <property type="molecule type" value="Genomic_DNA"/>
</dbReference>
<keyword evidence="2" id="KW-0539">Nucleus</keyword>
<feature type="region of interest" description="Disordered" evidence="4">
    <location>
        <begin position="52"/>
        <end position="123"/>
    </location>
</feature>
<evidence type="ECO:0000313" key="6">
    <source>
        <dbReference type="Proteomes" id="UP000594454"/>
    </source>
</evidence>
<dbReference type="PANTHER" id="PTHR48168:SF1">
    <property type="entry name" value="RNA GUANINE-N7 METHYLTRANSFERASE ACTIVATING SUBUNIT-RELATED"/>
    <property type="match status" value="1"/>
</dbReference>
<evidence type="ECO:0000313" key="5">
    <source>
        <dbReference type="EMBL" id="CAD7092135.1"/>
    </source>
</evidence>
<evidence type="ECO:0000256" key="1">
    <source>
        <dbReference type="ARBA" id="ARBA00004123"/>
    </source>
</evidence>